<dbReference type="OrthoDB" id="597977at2"/>
<dbReference type="InterPro" id="IPR041657">
    <property type="entry name" value="HTH_17"/>
</dbReference>
<dbReference type="Pfam" id="PF12728">
    <property type="entry name" value="HTH_17"/>
    <property type="match status" value="1"/>
</dbReference>
<dbReference type="SUPFAM" id="SSF46955">
    <property type="entry name" value="Putative DNA-binding domain"/>
    <property type="match status" value="1"/>
</dbReference>
<evidence type="ECO:0000313" key="3">
    <source>
        <dbReference type="Proteomes" id="UP000249873"/>
    </source>
</evidence>
<keyword evidence="3" id="KW-1185">Reference proteome</keyword>
<gene>
    <name evidence="2" type="ORF">DJ013_09965</name>
</gene>
<dbReference type="NCBIfam" id="TIGR01764">
    <property type="entry name" value="excise"/>
    <property type="match status" value="1"/>
</dbReference>
<dbReference type="KEGG" id="als:DJ013_09965"/>
<dbReference type="InterPro" id="IPR010093">
    <property type="entry name" value="SinI_DNA-bd"/>
</dbReference>
<dbReference type="GO" id="GO:0003677">
    <property type="term" value="F:DNA binding"/>
    <property type="evidence" value="ECO:0007669"/>
    <property type="project" value="InterPro"/>
</dbReference>
<protein>
    <recommendedName>
        <fullName evidence="1">Helix-turn-helix domain-containing protein</fullName>
    </recommendedName>
</protein>
<name>A0A2Z4GIK8_9BACT</name>
<dbReference type="InterPro" id="IPR009061">
    <property type="entry name" value="DNA-bd_dom_put_sf"/>
</dbReference>
<dbReference type="EMBL" id="CP029480">
    <property type="protein sequence ID" value="AWW00866.1"/>
    <property type="molecule type" value="Genomic_DNA"/>
</dbReference>
<dbReference type="AlphaFoldDB" id="A0A2Z4GIK8"/>
<reference evidence="2 3" key="1">
    <citation type="submission" date="2018-05" db="EMBL/GenBank/DDBJ databases">
        <title>Complete genome sequence of Arcticibacterium luteifluviistationis SM1504T, a cytophagaceae bacterium isolated from Arctic surface seawater.</title>
        <authorList>
            <person name="Li Y."/>
            <person name="Qin Q.-L."/>
        </authorList>
    </citation>
    <scope>NUCLEOTIDE SEQUENCE [LARGE SCALE GENOMIC DNA]</scope>
    <source>
        <strain evidence="2 3">SM1504</strain>
    </source>
</reference>
<sequence length="82" mass="9664">MKSNSSKPQSQGSTWLKLEEAAAYLQVPKSTIYQLTHHGKIEFHKLGNRLRFRKEELDDYLVRKSQRVVKNSFIHQKHASKR</sequence>
<evidence type="ECO:0000313" key="2">
    <source>
        <dbReference type="EMBL" id="AWW00866.1"/>
    </source>
</evidence>
<feature type="domain" description="Helix-turn-helix" evidence="1">
    <location>
        <begin position="15"/>
        <end position="61"/>
    </location>
</feature>
<proteinExistence type="predicted"/>
<accession>A0A2Z4GIK8</accession>
<evidence type="ECO:0000259" key="1">
    <source>
        <dbReference type="Pfam" id="PF12728"/>
    </source>
</evidence>
<dbReference type="Proteomes" id="UP000249873">
    <property type="component" value="Chromosome"/>
</dbReference>
<organism evidence="2 3">
    <name type="scientific">Arcticibacterium luteifluviistationis</name>
    <dbReference type="NCBI Taxonomy" id="1784714"/>
    <lineage>
        <taxon>Bacteria</taxon>
        <taxon>Pseudomonadati</taxon>
        <taxon>Bacteroidota</taxon>
        <taxon>Cytophagia</taxon>
        <taxon>Cytophagales</taxon>
        <taxon>Leadbetterellaceae</taxon>
        <taxon>Arcticibacterium</taxon>
    </lineage>
</organism>